<dbReference type="GeneTree" id="ENSGT00950000182974"/>
<organism evidence="8 9">
    <name type="scientific">Sarcophilus harrisii</name>
    <name type="common">Tasmanian devil</name>
    <name type="synonym">Sarcophilus laniarius</name>
    <dbReference type="NCBI Taxonomy" id="9305"/>
    <lineage>
        <taxon>Eukaryota</taxon>
        <taxon>Metazoa</taxon>
        <taxon>Chordata</taxon>
        <taxon>Craniata</taxon>
        <taxon>Vertebrata</taxon>
        <taxon>Euteleostomi</taxon>
        <taxon>Mammalia</taxon>
        <taxon>Metatheria</taxon>
        <taxon>Dasyuromorphia</taxon>
        <taxon>Dasyuridae</taxon>
        <taxon>Sarcophilus</taxon>
    </lineage>
</organism>
<feature type="compositionally biased region" description="Low complexity" evidence="5">
    <location>
        <begin position="1131"/>
        <end position="1140"/>
    </location>
</feature>
<dbReference type="PANTHER" id="PTHR10528">
    <property type="entry name" value="AF4/FMR2 FAMILY MEMBER"/>
    <property type="match status" value="1"/>
</dbReference>
<feature type="compositionally biased region" description="Polar residues" evidence="5">
    <location>
        <begin position="549"/>
        <end position="568"/>
    </location>
</feature>
<keyword evidence="6" id="KW-0472">Membrane</keyword>
<evidence type="ECO:0000256" key="3">
    <source>
        <dbReference type="ARBA" id="ARBA00022553"/>
    </source>
</evidence>
<dbReference type="InParanoid" id="G3VNN5"/>
<feature type="compositionally biased region" description="Basic and acidic residues" evidence="5">
    <location>
        <begin position="685"/>
        <end position="694"/>
    </location>
</feature>
<evidence type="ECO:0000313" key="8">
    <source>
        <dbReference type="Ensembl" id="ENSSHAP00000004790.2"/>
    </source>
</evidence>
<comment type="subcellular location">
    <subcellularLocation>
        <location evidence="1">Nucleus</location>
    </subcellularLocation>
</comment>
<feature type="compositionally biased region" description="Basic and acidic residues" evidence="5">
    <location>
        <begin position="928"/>
        <end position="944"/>
    </location>
</feature>
<evidence type="ECO:0000256" key="1">
    <source>
        <dbReference type="ARBA" id="ARBA00004123"/>
    </source>
</evidence>
<feature type="compositionally biased region" description="Polar residues" evidence="5">
    <location>
        <begin position="473"/>
        <end position="487"/>
    </location>
</feature>
<sequence>MDITWLIFFNFASRFFFLFVSTYILQWNRSLYNEDRNLLRIREKERRNQEVHQEKKAFPVNAPLFGEPYKTSKGDELSSRIQNTLGNYEEVKELISTKNQNLFGVPEESSIPFIPQGKSRCLFYPEKTSSVTQLPFFNSAHQQVINTPASGSSFYVPSHCPKTTQSRMEPAFSLHVKSGGMSNIQHQGKYYNIQERHHRSQNKKEEHRPEGIPCLDTSDSALEVEGSLLSSALSSSVPTLVSRHSNQPAGSRILSSSKGTNKGYAQAKSPMHLGLESKEEKTLPYSLALGTSLGITTAQPPQTFPPPPLPSKTTAMQQKPTAYVRPMDGQDQAPSESPELKPLPEDYDGHSYEKMPDFKETAKPKLSKLKMPPESMEAFPNEVHCVEEILKEMTHSWPPPLTAIHTPNTAESSKFPFPTKEFQHIETVLQNHKQHGTSSKTCSNSQQTTSMLEDDLQISDSEDSGDEQASEKPPTSSAPASVPQSIADSVVSAHSSNTESESTSDSDSSSDSESESSSSDSEENERPEPLAVEPDPPTANKWQLDNWLTKVTQPPVSTENLNETGPQHQHQEAHRQGNSSTSGHEHTVSNEPHSANSSKAPRSTPEVSHPGKRNYSKSVIQQDTGRPPHWQTVGSKQPKRAVKASIQEDFQDNLKVESEPVSTHGSKDQSSKDKPKVKTKGRPRSCGDRQEKFKSLSVPCEKKKHKNSHPVPVKTPLDPEPTKNNMDDQRLENFPISPQIQNQGATHGSSNRNSGCKASLVVQEELVGSKVLLPFRDTKSLRDTPLLQSLVVKIDLSLLSQVPKMPGKGCQPKKMEYKQLPTGNKQESENRNIEKSNKLITKRKSEAERDFDSKKIKLEKETKLSSSYAHKDSSKQRLKPSSDFVKKELPPIPPESPSHKPAKNVQKRPRNETSPCAQGHSKSTSTTKDSHKDSSSKHKREEGKPSGNSTSNKASPGDLFPVPSLPNGNSKPPKHQVKLEKQVAAFHLKEAKKLKHKAESMSDKVGKAFKYLDAVLSFIECGIALESENPTSKSVYSMFSDTVDFIKFILSLKSFPDSPPSTQEKIFIVLCMRCQSILYMAMFRCKKDTAIKYSRTLNEHFKSSFRAAQAASSGISRNISTPSPLSPMPSPASSGVSQPGSGAGSAGNGGVSSTVSTPVVIQNMTSSYVTITSHILNAYDLWEQADILARKNTEFFTELSASVCALVLNSSLMELVLYIRQALKQLRQMAKPL</sequence>
<feature type="region of interest" description="Disordered" evidence="5">
    <location>
        <begin position="239"/>
        <end position="265"/>
    </location>
</feature>
<comment type="similarity">
    <text evidence="2">Belongs to the AF4 family.</text>
</comment>
<feature type="compositionally biased region" description="Polar residues" evidence="5">
    <location>
        <begin position="428"/>
        <end position="451"/>
    </location>
</feature>
<evidence type="ECO:0000259" key="7">
    <source>
        <dbReference type="Pfam" id="PF18876"/>
    </source>
</evidence>
<dbReference type="Proteomes" id="UP000007648">
    <property type="component" value="Unassembled WGS sequence"/>
</dbReference>
<feature type="region of interest" description="Disordered" evidence="5">
    <location>
        <begin position="398"/>
        <end position="732"/>
    </location>
</feature>
<feature type="compositionally biased region" description="Basic and acidic residues" evidence="5">
    <location>
        <begin position="826"/>
        <end position="875"/>
    </location>
</feature>
<protein>
    <submittedName>
        <fullName evidence="8">ALF transcription elongation factor 1</fullName>
    </submittedName>
</protein>
<dbReference type="Ensembl" id="ENSSHAT00000004838.2">
    <property type="protein sequence ID" value="ENSSHAP00000004790.2"/>
    <property type="gene ID" value="ENSSHAG00000004203.2"/>
</dbReference>
<gene>
    <name evidence="8" type="primary">AFF1</name>
</gene>
<dbReference type="InterPro" id="IPR043640">
    <property type="entry name" value="AF4/FMR2_CHD"/>
</dbReference>
<dbReference type="GO" id="GO:0032783">
    <property type="term" value="C:super elongation complex"/>
    <property type="evidence" value="ECO:0007669"/>
    <property type="project" value="TreeGrafter"/>
</dbReference>
<keyword evidence="9" id="KW-1185">Reference proteome</keyword>
<dbReference type="PANTHER" id="PTHR10528:SF6">
    <property type="entry name" value="AF4_FMR2 FAMILY MEMBER 1"/>
    <property type="match status" value="1"/>
</dbReference>
<feature type="compositionally biased region" description="Acidic residues" evidence="5">
    <location>
        <begin position="452"/>
        <end position="468"/>
    </location>
</feature>
<feature type="compositionally biased region" description="Gly residues" evidence="5">
    <location>
        <begin position="1141"/>
        <end position="1150"/>
    </location>
</feature>
<evidence type="ECO:0000256" key="2">
    <source>
        <dbReference type="ARBA" id="ARBA00007354"/>
    </source>
</evidence>
<dbReference type="InterPro" id="IPR007797">
    <property type="entry name" value="AF4/FMR2"/>
</dbReference>
<evidence type="ECO:0000313" key="9">
    <source>
        <dbReference type="Proteomes" id="UP000007648"/>
    </source>
</evidence>
<feature type="compositionally biased region" description="Polar residues" evidence="5">
    <location>
        <begin position="243"/>
        <end position="260"/>
    </location>
</feature>
<dbReference type="HOGENOM" id="CLU_006484_0_0_1"/>
<accession>G3VNN5</accession>
<feature type="domain" description="AF4/FMR2 C-terminal homology" evidence="7">
    <location>
        <begin position="969"/>
        <end position="1231"/>
    </location>
</feature>
<evidence type="ECO:0000256" key="5">
    <source>
        <dbReference type="SAM" id="MobiDB-lite"/>
    </source>
</evidence>
<feature type="region of interest" description="Disordered" evidence="5">
    <location>
        <begin position="325"/>
        <end position="354"/>
    </location>
</feature>
<feature type="region of interest" description="Disordered" evidence="5">
    <location>
        <begin position="802"/>
        <end position="976"/>
    </location>
</feature>
<dbReference type="Gene3D" id="6.10.250.2670">
    <property type="match status" value="1"/>
</dbReference>
<evidence type="ECO:0000256" key="4">
    <source>
        <dbReference type="ARBA" id="ARBA00023242"/>
    </source>
</evidence>
<dbReference type="InterPro" id="IPR043639">
    <property type="entry name" value="AF4_int"/>
</dbReference>
<feature type="transmembrane region" description="Helical" evidence="6">
    <location>
        <begin position="7"/>
        <end position="27"/>
    </location>
</feature>
<keyword evidence="3" id="KW-0597">Phosphoprotein</keyword>
<reference evidence="8 9" key="1">
    <citation type="journal article" date="2011" name="Proc. Natl. Acad. Sci. U.S.A.">
        <title>Genetic diversity and population structure of the endangered marsupial Sarcophilus harrisii (Tasmanian devil).</title>
        <authorList>
            <person name="Miller W."/>
            <person name="Hayes V.M."/>
            <person name="Ratan A."/>
            <person name="Petersen D.C."/>
            <person name="Wittekindt N.E."/>
            <person name="Miller J."/>
            <person name="Walenz B."/>
            <person name="Knight J."/>
            <person name="Qi J."/>
            <person name="Zhao F."/>
            <person name="Wang Q."/>
            <person name="Bedoya-Reina O.C."/>
            <person name="Katiyar N."/>
            <person name="Tomsho L.P."/>
            <person name="Kasson L.M."/>
            <person name="Hardie R.A."/>
            <person name="Woodbridge P."/>
            <person name="Tindall E.A."/>
            <person name="Bertelsen M.F."/>
            <person name="Dixon D."/>
            <person name="Pyecroft S."/>
            <person name="Helgen K.M."/>
            <person name="Lesk A.M."/>
            <person name="Pringle T.H."/>
            <person name="Patterson N."/>
            <person name="Zhang Y."/>
            <person name="Kreiss A."/>
            <person name="Woods G.M."/>
            <person name="Jones M.E."/>
            <person name="Schuster S.C."/>
        </authorList>
    </citation>
    <scope>NUCLEOTIDE SEQUENCE [LARGE SCALE GENOMIC DNA]</scope>
</reference>
<feature type="compositionally biased region" description="Polar residues" evidence="5">
    <location>
        <begin position="589"/>
        <end position="601"/>
    </location>
</feature>
<keyword evidence="6" id="KW-0812">Transmembrane</keyword>
<dbReference type="Pfam" id="PF05110">
    <property type="entry name" value="AF-4"/>
    <property type="match status" value="1"/>
</dbReference>
<keyword evidence="4" id="KW-0539">Nucleus</keyword>
<reference evidence="8" key="3">
    <citation type="submission" date="2025-09" db="UniProtKB">
        <authorList>
            <consortium name="Ensembl"/>
        </authorList>
    </citation>
    <scope>IDENTIFICATION</scope>
</reference>
<name>G3VNN5_SARHA</name>
<dbReference type="FunCoup" id="G3VNN5">
    <property type="interactions" value="1021"/>
</dbReference>
<feature type="region of interest" description="Disordered" evidence="5">
    <location>
        <begin position="1119"/>
        <end position="1151"/>
    </location>
</feature>
<keyword evidence="6" id="KW-1133">Transmembrane helix</keyword>
<dbReference type="Pfam" id="PF18876">
    <property type="entry name" value="AFF4_CHD"/>
    <property type="match status" value="1"/>
</dbReference>
<feature type="compositionally biased region" description="Basic and acidic residues" evidence="5">
    <location>
        <begin position="338"/>
        <end position="354"/>
    </location>
</feature>
<feature type="compositionally biased region" description="Basic and acidic residues" evidence="5">
    <location>
        <begin position="665"/>
        <end position="676"/>
    </location>
</feature>
<evidence type="ECO:0000256" key="6">
    <source>
        <dbReference type="SAM" id="Phobius"/>
    </source>
</evidence>
<dbReference type="AlphaFoldDB" id="G3VNN5"/>
<dbReference type="Pfam" id="PF18875">
    <property type="entry name" value="AF4_int"/>
    <property type="match status" value="1"/>
</dbReference>
<proteinExistence type="inferred from homology"/>
<dbReference type="GO" id="GO:0010468">
    <property type="term" value="P:regulation of gene expression"/>
    <property type="evidence" value="ECO:0007669"/>
    <property type="project" value="InterPro"/>
</dbReference>
<feature type="compositionally biased region" description="Acidic residues" evidence="5">
    <location>
        <begin position="502"/>
        <end position="525"/>
    </location>
</feature>
<reference evidence="8" key="2">
    <citation type="submission" date="2025-08" db="UniProtKB">
        <authorList>
            <consortium name="Ensembl"/>
        </authorList>
    </citation>
    <scope>IDENTIFICATION</scope>
</reference>